<gene>
    <name evidence="3" type="ORF">PRELSG_1403700</name>
</gene>
<dbReference type="EMBL" id="LN835309">
    <property type="protein sequence ID" value="CRH02307.1"/>
    <property type="molecule type" value="Genomic_DNA"/>
</dbReference>
<keyword evidence="1" id="KW-0175">Coiled coil</keyword>
<feature type="coiled-coil region" evidence="1">
    <location>
        <begin position="143"/>
        <end position="173"/>
    </location>
</feature>
<dbReference type="OMA" id="DITWFFR"/>
<dbReference type="OrthoDB" id="391538at2759"/>
<proteinExistence type="predicted"/>
<dbReference type="AlphaFoldDB" id="A0A1J1HA57"/>
<dbReference type="Proteomes" id="UP000220158">
    <property type="component" value="Chromosome 14"/>
</dbReference>
<sequence>MRYLEKDEPGSRRADFMFRDHSIMKREYKTNYKKVIWPINVEIYDVDDKNLKKELCLIVTNLPVDWKKCDIIWFFREYFYKLAINENVFFPLIEQVYLIKNESSAILACHDGISKEVIQSLSNCIIKNVKDKKKIVFTIYPYYKRYEIEEKEKERENEKEEKEKKEKENYCEDETNIIKKLRKRSLTSPRKNGVEWPNNTDLRNCNNLELRRKLCVFGRYKPLHWGVKELSEFLKYYFESLKKDNDNFEIPEICDMWADKGTHLITFACKNEKSRYNMLLIRACYLNEDDAKNNLKNSLRGWLEFEKWTPFKNTNSKYKSHKIGRNEYNKYSSIHDHTIDKNYKRNYRKPLYDELSRNKTSSFRTNMNLSKLSNGLNYYFYKEDRNKNNYNNLRNSYKRKSPTFYKKYKKRYSRSSSINYYKKRYKKSKSYDSYKNNDYSWSKNKSYNKNFSDSFSRKSYRK</sequence>
<feature type="region of interest" description="Disordered" evidence="2">
    <location>
        <begin position="428"/>
        <end position="462"/>
    </location>
</feature>
<evidence type="ECO:0000256" key="2">
    <source>
        <dbReference type="SAM" id="MobiDB-lite"/>
    </source>
</evidence>
<dbReference type="KEGG" id="prel:PRELSG_1403700"/>
<evidence type="ECO:0000256" key="1">
    <source>
        <dbReference type="SAM" id="Coils"/>
    </source>
</evidence>
<accession>A0A1J1HA57</accession>
<organism evidence="3 4">
    <name type="scientific">Plasmodium relictum</name>
    <dbReference type="NCBI Taxonomy" id="85471"/>
    <lineage>
        <taxon>Eukaryota</taxon>
        <taxon>Sar</taxon>
        <taxon>Alveolata</taxon>
        <taxon>Apicomplexa</taxon>
        <taxon>Aconoidasida</taxon>
        <taxon>Haemosporida</taxon>
        <taxon>Plasmodiidae</taxon>
        <taxon>Plasmodium</taxon>
        <taxon>Plasmodium (Haemamoeba)</taxon>
    </lineage>
</organism>
<evidence type="ECO:0000313" key="4">
    <source>
        <dbReference type="Proteomes" id="UP000220158"/>
    </source>
</evidence>
<feature type="compositionally biased region" description="Polar residues" evidence="2">
    <location>
        <begin position="441"/>
        <end position="454"/>
    </location>
</feature>
<dbReference type="VEuPathDB" id="PlasmoDB:PRELSG_1403700"/>
<keyword evidence="4" id="KW-1185">Reference proteome</keyword>
<protein>
    <submittedName>
        <fullName evidence="3">Uncharacterized protein</fullName>
    </submittedName>
</protein>
<dbReference type="RefSeq" id="XP_028534828.1">
    <property type="nucleotide sequence ID" value="XM_028679079.1"/>
</dbReference>
<feature type="compositionally biased region" description="Low complexity" evidence="2">
    <location>
        <begin position="431"/>
        <end position="440"/>
    </location>
</feature>
<name>A0A1J1HA57_PLARL</name>
<reference evidence="3 4" key="1">
    <citation type="submission" date="2015-04" db="EMBL/GenBank/DDBJ databases">
        <authorList>
            <consortium name="Pathogen Informatics"/>
        </authorList>
    </citation>
    <scope>NUCLEOTIDE SEQUENCE [LARGE SCALE GENOMIC DNA]</scope>
    <source>
        <strain evidence="3 4">SGS1</strain>
    </source>
</reference>
<dbReference type="GeneID" id="39738467"/>
<evidence type="ECO:0000313" key="3">
    <source>
        <dbReference type="EMBL" id="CRH02307.1"/>
    </source>
</evidence>